<name>A0A551YMS9_MICAE</name>
<evidence type="ECO:0000313" key="2">
    <source>
        <dbReference type="Proteomes" id="UP000316443"/>
    </source>
</evidence>
<sequence>MRFGNRRPFYGGEDVKVLGLELETSLGSSVSPTSPSATGSTSSSITTTKFKSLEIAAYVGVGVRGQIAGFGAEAFLAIGLVFIYEDNTAKFGGLVMLKAEVALGIVSVEISAELKGVYYKGDDPDTPAVETNVSLIDASGEVAIHVSIFLVININVSYEYKTTVKP</sequence>
<evidence type="ECO:0000313" key="1">
    <source>
        <dbReference type="EMBL" id="TRT62265.1"/>
    </source>
</evidence>
<protein>
    <submittedName>
        <fullName evidence="1">Uncharacterized protein</fullName>
    </submittedName>
</protein>
<accession>A0A551YMS9</accession>
<dbReference type="EMBL" id="SFCA01000013">
    <property type="protein sequence ID" value="TRT62265.1"/>
    <property type="molecule type" value="Genomic_DNA"/>
</dbReference>
<dbReference type="AlphaFoldDB" id="A0A551YMS9"/>
<comment type="caution">
    <text evidence="1">The sequence shown here is derived from an EMBL/GenBank/DDBJ whole genome shotgun (WGS) entry which is preliminary data.</text>
</comment>
<proteinExistence type="predicted"/>
<organism evidence="1 2">
    <name type="scientific">Microcystis aeruginosa Ma_QC_C_20070703_M131</name>
    <dbReference type="NCBI Taxonomy" id="2486263"/>
    <lineage>
        <taxon>Bacteria</taxon>
        <taxon>Bacillati</taxon>
        <taxon>Cyanobacteriota</taxon>
        <taxon>Cyanophyceae</taxon>
        <taxon>Oscillatoriophycideae</taxon>
        <taxon>Chroococcales</taxon>
        <taxon>Microcystaceae</taxon>
        <taxon>Microcystis</taxon>
    </lineage>
</organism>
<gene>
    <name evidence="1" type="ORF">EWV85_00770</name>
</gene>
<dbReference type="Proteomes" id="UP000316443">
    <property type="component" value="Unassembled WGS sequence"/>
</dbReference>
<reference evidence="1 2" key="1">
    <citation type="submission" date="2019-01" db="EMBL/GenBank/DDBJ databases">
        <title>Coherence of Microcystis species and biogeography revealed through population genomics.</title>
        <authorList>
            <person name="Perez-Carrascal O.M."/>
            <person name="Terrat Y."/>
            <person name="Giani A."/>
            <person name="Fortin N."/>
            <person name="Tromas N."/>
            <person name="Shapiro B.J."/>
        </authorList>
    </citation>
    <scope>NUCLEOTIDE SEQUENCE [LARGE SCALE GENOMIC DNA]</scope>
    <source>
        <strain evidence="1">Ma_QC_C_20070703_M131</strain>
    </source>
</reference>